<dbReference type="KEGG" id="shd:SUTH_03396"/>
<dbReference type="PANTHER" id="PTHR30026">
    <property type="entry name" value="OUTER MEMBRANE PROTEIN TOLC"/>
    <property type="match status" value="1"/>
</dbReference>
<dbReference type="Pfam" id="PF02321">
    <property type="entry name" value="OEP"/>
    <property type="match status" value="2"/>
</dbReference>
<comment type="subcellular location">
    <subcellularLocation>
        <location evidence="1">Cell outer membrane</location>
    </subcellularLocation>
</comment>
<evidence type="ECO:0000313" key="8">
    <source>
        <dbReference type="EMBL" id="BAO31166.1"/>
    </source>
</evidence>
<keyword evidence="6" id="KW-0472">Membrane</keyword>
<proteinExistence type="inferred from homology"/>
<sequence>MKNAISLMLAGCLSAGGFVKLAHGADLMAVYRDAVAYDAQYASARAALDAGREKLPQGRTGLLPTVGLAASTTWNDIDTTRRVSGATETNTKYNSNGWTVTLSQPLFRWQNWVAYTQSELAVAQAEAQFGLARQELIVRAAQAYFDVLLAQDTLATAQAQKVAIAEQLESAKRNFEVGTATITDTHEAQARYDLTSAQEIAAQNDLSVKRQALRAVIGKEPEGLKNLRPGVQLVRPQPDDINKWVEMAESASASVQIYQALYEIATREIEKQRAGHYPTLDLVATRGRSSATNSSTLGYGSDSNASTIGLQLSIPIFAGGGVVSKDREAVALKEKASADLENARRTAALNARQAYLGVSSGMAQVKAYEAALTSSQSALDSNKLGYEVGVRINIDVLNAQSQLFDTRQKLAKARLDTLAALLKLKAAAGSLGEDDVAAINALLD</sequence>
<evidence type="ECO:0000256" key="3">
    <source>
        <dbReference type="ARBA" id="ARBA00022448"/>
    </source>
</evidence>
<keyword evidence="4" id="KW-1134">Transmembrane beta strand</keyword>
<dbReference type="GO" id="GO:0015562">
    <property type="term" value="F:efflux transmembrane transporter activity"/>
    <property type="evidence" value="ECO:0007669"/>
    <property type="project" value="InterPro"/>
</dbReference>
<dbReference type="Proteomes" id="UP000031637">
    <property type="component" value="Chromosome"/>
</dbReference>
<evidence type="ECO:0000313" key="9">
    <source>
        <dbReference type="Proteomes" id="UP000031637"/>
    </source>
</evidence>
<evidence type="ECO:0000256" key="1">
    <source>
        <dbReference type="ARBA" id="ARBA00004442"/>
    </source>
</evidence>
<dbReference type="GO" id="GO:1990281">
    <property type="term" value="C:efflux pump complex"/>
    <property type="evidence" value="ECO:0007669"/>
    <property type="project" value="TreeGrafter"/>
</dbReference>
<evidence type="ECO:0000256" key="6">
    <source>
        <dbReference type="ARBA" id="ARBA00023136"/>
    </source>
</evidence>
<keyword evidence="3" id="KW-0813">Transport</keyword>
<dbReference type="InterPro" id="IPR010130">
    <property type="entry name" value="T1SS_OMP_TolC"/>
</dbReference>
<dbReference type="NCBIfam" id="TIGR01844">
    <property type="entry name" value="type_I_sec_TolC"/>
    <property type="match status" value="1"/>
</dbReference>
<reference evidence="8 9" key="1">
    <citation type="journal article" date="2014" name="Syst. Appl. Microbiol.">
        <title>Complete genomes of freshwater sulfur oxidizers Sulfuricella denitrificans skB26 and Sulfuritalea hydrogenivorans sk43H: genetic insights into the sulfur oxidation pathway of betaproteobacteria.</title>
        <authorList>
            <person name="Watanabe T."/>
            <person name="Kojima H."/>
            <person name="Fukui M."/>
        </authorList>
    </citation>
    <scope>NUCLEOTIDE SEQUENCE [LARGE SCALE GENOMIC DNA]</scope>
    <source>
        <strain evidence="8">DSM22779</strain>
    </source>
</reference>
<dbReference type="GO" id="GO:0015288">
    <property type="term" value="F:porin activity"/>
    <property type="evidence" value="ECO:0007669"/>
    <property type="project" value="TreeGrafter"/>
</dbReference>
<evidence type="ECO:0000256" key="4">
    <source>
        <dbReference type="ARBA" id="ARBA00022452"/>
    </source>
</evidence>
<dbReference type="GO" id="GO:0009279">
    <property type="term" value="C:cell outer membrane"/>
    <property type="evidence" value="ECO:0007669"/>
    <property type="project" value="UniProtKB-SubCell"/>
</dbReference>
<name>W0SK10_9PROT</name>
<organism evidence="8 9">
    <name type="scientific">Sulfuritalea hydrogenivorans sk43H</name>
    <dbReference type="NCBI Taxonomy" id="1223802"/>
    <lineage>
        <taxon>Bacteria</taxon>
        <taxon>Pseudomonadati</taxon>
        <taxon>Pseudomonadota</taxon>
        <taxon>Betaproteobacteria</taxon>
        <taxon>Nitrosomonadales</taxon>
        <taxon>Sterolibacteriaceae</taxon>
        <taxon>Sulfuritalea</taxon>
    </lineage>
</organism>
<dbReference type="OrthoDB" id="9813458at2"/>
<evidence type="ECO:0000256" key="5">
    <source>
        <dbReference type="ARBA" id="ARBA00022692"/>
    </source>
</evidence>
<dbReference type="PANTHER" id="PTHR30026:SF20">
    <property type="entry name" value="OUTER MEMBRANE PROTEIN TOLC"/>
    <property type="match status" value="1"/>
</dbReference>
<accession>W0SK10</accession>
<evidence type="ECO:0000256" key="2">
    <source>
        <dbReference type="ARBA" id="ARBA00007613"/>
    </source>
</evidence>
<dbReference type="STRING" id="1223802.SUTH_03396"/>
<protein>
    <submittedName>
        <fullName evidence="8">TolC family type I secretion outer membrane protein</fullName>
    </submittedName>
</protein>
<dbReference type="Gene3D" id="1.20.1600.10">
    <property type="entry name" value="Outer membrane efflux proteins (OEP)"/>
    <property type="match status" value="1"/>
</dbReference>
<keyword evidence="7" id="KW-0998">Cell outer membrane</keyword>
<dbReference type="HOGENOM" id="CLU_012817_0_2_4"/>
<dbReference type="InterPro" id="IPR003423">
    <property type="entry name" value="OMP_efflux"/>
</dbReference>
<keyword evidence="5" id="KW-0812">Transmembrane</keyword>
<dbReference type="InterPro" id="IPR051906">
    <property type="entry name" value="TolC-like"/>
</dbReference>
<dbReference type="EMBL" id="AP012547">
    <property type="protein sequence ID" value="BAO31166.1"/>
    <property type="molecule type" value="Genomic_DNA"/>
</dbReference>
<dbReference type="AlphaFoldDB" id="W0SK10"/>
<keyword evidence="9" id="KW-1185">Reference proteome</keyword>
<gene>
    <name evidence="8" type="ORF">SUTH_03396</name>
</gene>
<evidence type="ECO:0000256" key="7">
    <source>
        <dbReference type="ARBA" id="ARBA00023237"/>
    </source>
</evidence>
<dbReference type="RefSeq" id="WP_041100929.1">
    <property type="nucleotide sequence ID" value="NZ_AP012547.1"/>
</dbReference>
<dbReference type="SUPFAM" id="SSF56954">
    <property type="entry name" value="Outer membrane efflux proteins (OEP)"/>
    <property type="match status" value="1"/>
</dbReference>
<comment type="similarity">
    <text evidence="2">Belongs to the outer membrane factor (OMF) (TC 1.B.17) family.</text>
</comment>